<keyword evidence="3" id="KW-0119">Carbohydrate metabolism</keyword>
<comment type="caution">
    <text evidence="5">The sequence shown here is derived from an EMBL/GenBank/DDBJ whole genome shotgun (WGS) entry which is preliminary data.</text>
</comment>
<dbReference type="AlphaFoldDB" id="A0AA38R1Z6"/>
<keyword evidence="6" id="KW-1185">Reference proteome</keyword>
<feature type="signal peptide" evidence="4">
    <location>
        <begin position="1"/>
        <end position="21"/>
    </location>
</feature>
<evidence type="ECO:0000313" key="5">
    <source>
        <dbReference type="EMBL" id="KAJ9129706.1"/>
    </source>
</evidence>
<protein>
    <submittedName>
        <fullName evidence="5">GDP-fucose protein O-fucosyltransferase</fullName>
    </submittedName>
</protein>
<dbReference type="CDD" id="cd11296">
    <property type="entry name" value="O-FucT_like"/>
    <property type="match status" value="1"/>
</dbReference>
<dbReference type="InterPro" id="IPR019378">
    <property type="entry name" value="GDP-Fuc_O-FucTrfase"/>
</dbReference>
<dbReference type="Gene3D" id="3.40.50.11350">
    <property type="match status" value="1"/>
</dbReference>
<dbReference type="GO" id="GO:0016740">
    <property type="term" value="F:transferase activity"/>
    <property type="evidence" value="ECO:0007669"/>
    <property type="project" value="UniProtKB-KW"/>
</dbReference>
<sequence>MTRQRNVLLAVCLISLATIWSCRLPRLCIFDQCNADITAGPLAHRKVDLSDLEAPFIGWPLARVCNETEWEDGLVFVCDNNSGGIGNIRGYILTCLRYAIEAGATGLVMPQIRTRSDKNLADIMQEYRDFDYFFDADHFRTGLTTNCPRITIYDNTWAIPNFKEPHQPERITPRSEFGLRGGCDQRDLNRHTDLFGPRFRQWLSDKAKQFDLPPTSLSHPRVVRMNWGVQLEYPVYRDGPEVVATFGGLLRFRKDILELGKRTVEAMRDFASTAGGTIPAGRFVGFHLRTESDALAAWPSFENQTTAYLSEAAARGFKAAYLATGNGTEAAKFVERARSEHDIAVTTKQELLNGYGEDLSAIQALTWDQQALIDFIVLLAGDFFLGVNPSSFSMNVALKRHLQMEGLYTRPWRIGRDDGRSLLVGKFERYWDDWLFMYDSIWP</sequence>
<name>A0AA38R1Z6_9PEZI</name>
<evidence type="ECO:0000313" key="6">
    <source>
        <dbReference type="Proteomes" id="UP001174691"/>
    </source>
</evidence>
<evidence type="ECO:0000256" key="4">
    <source>
        <dbReference type="SAM" id="SignalP"/>
    </source>
</evidence>
<gene>
    <name evidence="5" type="ORF">NKR19_g10227</name>
</gene>
<dbReference type="Pfam" id="PF10250">
    <property type="entry name" value="O-FucT"/>
    <property type="match status" value="1"/>
</dbReference>
<proteinExistence type="predicted"/>
<keyword evidence="2" id="KW-0294">Fucose metabolism</keyword>
<evidence type="ECO:0000256" key="1">
    <source>
        <dbReference type="ARBA" id="ARBA00022679"/>
    </source>
</evidence>
<evidence type="ECO:0000256" key="3">
    <source>
        <dbReference type="ARBA" id="ARBA00023277"/>
    </source>
</evidence>
<reference evidence="5" key="1">
    <citation type="submission" date="2022-07" db="EMBL/GenBank/DDBJ databases">
        <title>Fungi with potential for degradation of polypropylene.</title>
        <authorList>
            <person name="Gostincar C."/>
        </authorList>
    </citation>
    <scope>NUCLEOTIDE SEQUENCE</scope>
    <source>
        <strain evidence="5">EXF-13287</strain>
    </source>
</reference>
<keyword evidence="1" id="KW-0808">Transferase</keyword>
<dbReference type="Proteomes" id="UP001174691">
    <property type="component" value="Unassembled WGS sequence"/>
</dbReference>
<evidence type="ECO:0000256" key="2">
    <source>
        <dbReference type="ARBA" id="ARBA00023253"/>
    </source>
</evidence>
<keyword evidence="4" id="KW-0732">Signal</keyword>
<dbReference type="EMBL" id="JANBVN010000311">
    <property type="protein sequence ID" value="KAJ9129706.1"/>
    <property type="molecule type" value="Genomic_DNA"/>
</dbReference>
<dbReference type="GO" id="GO:0006004">
    <property type="term" value="P:fucose metabolic process"/>
    <property type="evidence" value="ECO:0007669"/>
    <property type="project" value="UniProtKB-KW"/>
</dbReference>
<organism evidence="5 6">
    <name type="scientific">Coniochaeta hoffmannii</name>
    <dbReference type="NCBI Taxonomy" id="91930"/>
    <lineage>
        <taxon>Eukaryota</taxon>
        <taxon>Fungi</taxon>
        <taxon>Dikarya</taxon>
        <taxon>Ascomycota</taxon>
        <taxon>Pezizomycotina</taxon>
        <taxon>Sordariomycetes</taxon>
        <taxon>Sordariomycetidae</taxon>
        <taxon>Coniochaetales</taxon>
        <taxon>Coniochaetaceae</taxon>
        <taxon>Coniochaeta</taxon>
    </lineage>
</organism>
<feature type="chain" id="PRO_5041403202" evidence="4">
    <location>
        <begin position="22"/>
        <end position="443"/>
    </location>
</feature>
<accession>A0AA38R1Z6</accession>